<accession>A0A563DVT1</accession>
<protein>
    <submittedName>
        <fullName evidence="2">Uncharacterized protein</fullName>
    </submittedName>
</protein>
<keyword evidence="3" id="KW-1185">Reference proteome</keyword>
<gene>
    <name evidence="2" type="ORF">FGL98_19840</name>
</gene>
<comment type="caution">
    <text evidence="2">The sequence shown here is derived from an EMBL/GenBank/DDBJ whole genome shotgun (WGS) entry which is preliminary data.</text>
</comment>
<feature type="region of interest" description="Disordered" evidence="1">
    <location>
        <begin position="62"/>
        <end position="86"/>
    </location>
</feature>
<sequence length="137" mass="14763">MRLRPRTLTSRLALLLATLVLCAGTIAGVAGTIGIRALLMGQLDTELAQAAAHNVSLMTHPETTTTTPTIADPSTRGSRRARSLARSRTERSPTWWWRPTLTVIICLRLPTGPPCAGWRQRGAQGPRASRHSATTAC</sequence>
<dbReference type="Proteomes" id="UP000320244">
    <property type="component" value="Unassembled WGS sequence"/>
</dbReference>
<organism evidence="2 3">
    <name type="scientific">Leekyejoonella antrihumi</name>
    <dbReference type="NCBI Taxonomy" id="1660198"/>
    <lineage>
        <taxon>Bacteria</taxon>
        <taxon>Bacillati</taxon>
        <taxon>Actinomycetota</taxon>
        <taxon>Actinomycetes</taxon>
        <taxon>Micrococcales</taxon>
        <taxon>Dermacoccaceae</taxon>
        <taxon>Leekyejoonella</taxon>
    </lineage>
</organism>
<feature type="compositionally biased region" description="Low complexity" evidence="1">
    <location>
        <begin position="62"/>
        <end position="76"/>
    </location>
</feature>
<evidence type="ECO:0000313" key="3">
    <source>
        <dbReference type="Proteomes" id="UP000320244"/>
    </source>
</evidence>
<dbReference type="AlphaFoldDB" id="A0A563DVT1"/>
<dbReference type="EMBL" id="VCQV01000035">
    <property type="protein sequence ID" value="TWP33834.1"/>
    <property type="molecule type" value="Genomic_DNA"/>
</dbReference>
<reference evidence="2 3" key="2">
    <citation type="submission" date="2019-08" db="EMBL/GenBank/DDBJ databases">
        <title>Jejuicoccus antrihumi gen. nov., sp. nov., a new member of the family Dermacoccaceae isolated from a cave.</title>
        <authorList>
            <person name="Schumann P."/>
            <person name="Kim I.S."/>
        </authorList>
    </citation>
    <scope>NUCLEOTIDE SEQUENCE [LARGE SCALE GENOMIC DNA]</scope>
    <source>
        <strain evidence="2 3">C5-26</strain>
    </source>
</reference>
<reference evidence="2 3" key="1">
    <citation type="submission" date="2019-05" db="EMBL/GenBank/DDBJ databases">
        <authorList>
            <person name="Lee S.D."/>
        </authorList>
    </citation>
    <scope>NUCLEOTIDE SEQUENCE [LARGE SCALE GENOMIC DNA]</scope>
    <source>
        <strain evidence="2 3">C5-26</strain>
    </source>
</reference>
<feature type="region of interest" description="Disordered" evidence="1">
    <location>
        <begin position="118"/>
        <end position="137"/>
    </location>
</feature>
<dbReference type="RefSeq" id="WP_146319724.1">
    <property type="nucleotide sequence ID" value="NZ_VCQV01000035.1"/>
</dbReference>
<evidence type="ECO:0000313" key="2">
    <source>
        <dbReference type="EMBL" id="TWP33834.1"/>
    </source>
</evidence>
<evidence type="ECO:0000256" key="1">
    <source>
        <dbReference type="SAM" id="MobiDB-lite"/>
    </source>
</evidence>
<proteinExistence type="predicted"/>
<name>A0A563DVT1_9MICO</name>